<dbReference type="PROSITE" id="PS00105">
    <property type="entry name" value="AA_TRANSFER_CLASS_1"/>
    <property type="match status" value="1"/>
</dbReference>
<protein>
    <recommendedName>
        <fullName evidence="6">Aminotransferase</fullName>
        <ecNumber evidence="6">2.6.1.-</ecNumber>
    </recommendedName>
</protein>
<dbReference type="RefSeq" id="WP_070079960.1">
    <property type="nucleotide sequence ID" value="NZ_CP017415.1"/>
</dbReference>
<evidence type="ECO:0000256" key="6">
    <source>
        <dbReference type="RuleBase" id="RU000481"/>
    </source>
</evidence>
<evidence type="ECO:0000256" key="5">
    <source>
        <dbReference type="ARBA" id="ARBA00022898"/>
    </source>
</evidence>
<dbReference type="GO" id="GO:0030170">
    <property type="term" value="F:pyridoxal phosphate binding"/>
    <property type="evidence" value="ECO:0007669"/>
    <property type="project" value="InterPro"/>
</dbReference>
<dbReference type="GO" id="GO:0008483">
    <property type="term" value="F:transaminase activity"/>
    <property type="evidence" value="ECO:0007669"/>
    <property type="project" value="UniProtKB-KW"/>
</dbReference>
<dbReference type="InterPro" id="IPR050596">
    <property type="entry name" value="AspAT/PAT-like"/>
</dbReference>
<evidence type="ECO:0000256" key="1">
    <source>
        <dbReference type="ARBA" id="ARBA00001933"/>
    </source>
</evidence>
<dbReference type="FunFam" id="3.40.640.10:FF:000033">
    <property type="entry name" value="Aspartate aminotransferase"/>
    <property type="match status" value="1"/>
</dbReference>
<dbReference type="KEGG" id="aprs:BI364_07580"/>
<gene>
    <name evidence="8" type="ORF">BI364_07580</name>
</gene>
<evidence type="ECO:0000313" key="9">
    <source>
        <dbReference type="Proteomes" id="UP000095401"/>
    </source>
</evidence>
<dbReference type="GO" id="GO:0006520">
    <property type="term" value="P:amino acid metabolic process"/>
    <property type="evidence" value="ECO:0007669"/>
    <property type="project" value="InterPro"/>
</dbReference>
<keyword evidence="5" id="KW-0663">Pyridoxal phosphate</keyword>
<feature type="domain" description="Aminotransferase class I/classII large" evidence="7">
    <location>
        <begin position="33"/>
        <end position="389"/>
    </location>
</feature>
<proteinExistence type="inferred from homology"/>
<keyword evidence="9" id="KW-1185">Reference proteome</keyword>
<dbReference type="EMBL" id="CP017415">
    <property type="protein sequence ID" value="AOU99614.1"/>
    <property type="molecule type" value="Genomic_DNA"/>
</dbReference>
<dbReference type="InterPro" id="IPR004838">
    <property type="entry name" value="NHTrfase_class1_PyrdxlP-BS"/>
</dbReference>
<dbReference type="Gene3D" id="3.40.640.10">
    <property type="entry name" value="Type I PLP-dependent aspartate aminotransferase-like (Major domain)"/>
    <property type="match status" value="1"/>
</dbReference>
<evidence type="ECO:0000313" key="8">
    <source>
        <dbReference type="EMBL" id="AOU99614.1"/>
    </source>
</evidence>
<dbReference type="PANTHER" id="PTHR46383">
    <property type="entry name" value="ASPARTATE AMINOTRANSFERASE"/>
    <property type="match status" value="1"/>
</dbReference>
<reference evidence="9" key="1">
    <citation type="submission" date="2016-09" db="EMBL/GenBank/DDBJ databases">
        <title>Acidihalobacter prosperus F5.</title>
        <authorList>
            <person name="Khaleque H.N."/>
            <person name="Ramsay J.P."/>
            <person name="Kaksonen A.H."/>
            <person name="Boxall N.J."/>
            <person name="Watkin E.L.J."/>
        </authorList>
    </citation>
    <scope>NUCLEOTIDE SEQUENCE [LARGE SCALE GENOMIC DNA]</scope>
    <source>
        <strain evidence="9">F5</strain>
    </source>
</reference>
<sequence length="396" mass="41832">MDIQLAHRVQRIKPSPTLAVTALAAQLKAQGRDIISLSAGEPDFDTPSHIQEAAIEAMHAGQTRYTAVDGTGALKAAIIGKFRRDNSLAFAPEQILASNGAKQSFYNLCEALLNPGDEAVIPAPYWVSYPDIVLLADATPVPVFAGQEQGFKITPAQLEAAITPRTRLVVINSPSNPTGATYSASELAGLGEVLTRHPQIVIASDDIYEPILFGDTRFTNLLNVCPELAERTVIMNGVSKAYAMTGWRIGYAAGPKTLIGAMKKIQSQSTSNPNSIAQAAAAAALDGDQACVETMRRAFEQRQQLVSERLNALPGISCLAPAGTFYAFPNVTGAIKQLPGVEDDIGFTQHLLDAAGVAVVPGSAFGAAGHIRLSFATSTANLEEALRRIAVSLKVA</sequence>
<name>A0A1D8ITF6_9GAMM</name>
<dbReference type="InterPro" id="IPR015421">
    <property type="entry name" value="PyrdxlP-dep_Trfase_major"/>
</dbReference>
<dbReference type="InterPro" id="IPR004839">
    <property type="entry name" value="Aminotransferase_I/II_large"/>
</dbReference>
<dbReference type="InterPro" id="IPR015424">
    <property type="entry name" value="PyrdxlP-dep_Trfase"/>
</dbReference>
<dbReference type="CDD" id="cd00609">
    <property type="entry name" value="AAT_like"/>
    <property type="match status" value="1"/>
</dbReference>
<dbReference type="PANTHER" id="PTHR46383:SF1">
    <property type="entry name" value="ASPARTATE AMINOTRANSFERASE"/>
    <property type="match status" value="1"/>
</dbReference>
<dbReference type="Pfam" id="PF00155">
    <property type="entry name" value="Aminotran_1_2"/>
    <property type="match status" value="1"/>
</dbReference>
<organism evidence="8 9">
    <name type="scientific">Acidihalobacter yilgarnensis</name>
    <dbReference type="NCBI Taxonomy" id="2819280"/>
    <lineage>
        <taxon>Bacteria</taxon>
        <taxon>Pseudomonadati</taxon>
        <taxon>Pseudomonadota</taxon>
        <taxon>Gammaproteobacteria</taxon>
        <taxon>Chromatiales</taxon>
        <taxon>Ectothiorhodospiraceae</taxon>
        <taxon>Acidihalobacter</taxon>
    </lineage>
</organism>
<evidence type="ECO:0000259" key="7">
    <source>
        <dbReference type="Pfam" id="PF00155"/>
    </source>
</evidence>
<dbReference type="Proteomes" id="UP000095401">
    <property type="component" value="Chromosome"/>
</dbReference>
<dbReference type="AlphaFoldDB" id="A0A1D8ITF6"/>
<comment type="similarity">
    <text evidence="2 6">Belongs to the class-I pyridoxal-phosphate-dependent aminotransferase family.</text>
</comment>
<evidence type="ECO:0000256" key="4">
    <source>
        <dbReference type="ARBA" id="ARBA00022679"/>
    </source>
</evidence>
<dbReference type="Gene3D" id="3.90.1150.10">
    <property type="entry name" value="Aspartate Aminotransferase, domain 1"/>
    <property type="match status" value="1"/>
</dbReference>
<accession>A0A1D8ITF6</accession>
<dbReference type="SUPFAM" id="SSF53383">
    <property type="entry name" value="PLP-dependent transferases"/>
    <property type="match status" value="1"/>
</dbReference>
<evidence type="ECO:0000256" key="2">
    <source>
        <dbReference type="ARBA" id="ARBA00007441"/>
    </source>
</evidence>
<dbReference type="EC" id="2.6.1.-" evidence="6"/>
<evidence type="ECO:0000256" key="3">
    <source>
        <dbReference type="ARBA" id="ARBA00022576"/>
    </source>
</evidence>
<keyword evidence="3 6" id="KW-0032">Aminotransferase</keyword>
<keyword evidence="4 6" id="KW-0808">Transferase</keyword>
<comment type="cofactor">
    <cofactor evidence="1 6">
        <name>pyridoxal 5'-phosphate</name>
        <dbReference type="ChEBI" id="CHEBI:597326"/>
    </cofactor>
</comment>
<dbReference type="InterPro" id="IPR015422">
    <property type="entry name" value="PyrdxlP-dep_Trfase_small"/>
</dbReference>